<dbReference type="Pfam" id="PF19762">
    <property type="entry name" value="DUF6249"/>
    <property type="match status" value="1"/>
</dbReference>
<feature type="transmembrane region" description="Helical" evidence="1">
    <location>
        <begin position="56"/>
        <end position="73"/>
    </location>
</feature>
<evidence type="ECO:0000256" key="1">
    <source>
        <dbReference type="SAM" id="Phobius"/>
    </source>
</evidence>
<keyword evidence="1" id="KW-0812">Transmembrane</keyword>
<evidence type="ECO:0000313" key="3">
    <source>
        <dbReference type="EMBL" id="MBB5209219.1"/>
    </source>
</evidence>
<dbReference type="EMBL" id="JACHHP010000005">
    <property type="protein sequence ID" value="MBB5209219.1"/>
    <property type="molecule type" value="Genomic_DNA"/>
</dbReference>
<evidence type="ECO:0000259" key="2">
    <source>
        <dbReference type="Pfam" id="PF19762"/>
    </source>
</evidence>
<keyword evidence="4" id="KW-1185">Reference proteome</keyword>
<reference evidence="3 4" key="1">
    <citation type="submission" date="2020-08" db="EMBL/GenBank/DDBJ databases">
        <title>Genomic Encyclopedia of Type Strains, Phase IV (KMG-IV): sequencing the most valuable type-strain genomes for metagenomic binning, comparative biology and taxonomic classification.</title>
        <authorList>
            <person name="Goeker M."/>
        </authorList>
    </citation>
    <scope>NUCLEOTIDE SEQUENCE [LARGE SCALE GENOMIC DNA]</scope>
    <source>
        <strain evidence="3 4">DSM 24163</strain>
    </source>
</reference>
<dbReference type="InterPro" id="IPR046216">
    <property type="entry name" value="DUF6249"/>
</dbReference>
<feature type="transmembrane region" description="Helical" evidence="1">
    <location>
        <begin position="6"/>
        <end position="23"/>
    </location>
</feature>
<dbReference type="AlphaFoldDB" id="A0A7W8D7A2"/>
<name>A0A7W8D7A2_9GAMM</name>
<keyword evidence="1" id="KW-0472">Membrane</keyword>
<dbReference type="RefSeq" id="WP_183961761.1">
    <property type="nucleotide sequence ID" value="NZ_JACHHP010000005.1"/>
</dbReference>
<evidence type="ECO:0000313" key="4">
    <source>
        <dbReference type="Proteomes" id="UP000521199"/>
    </source>
</evidence>
<accession>A0A7W8D7A2</accession>
<gene>
    <name evidence="3" type="ORF">HNQ52_002782</name>
</gene>
<proteinExistence type="predicted"/>
<sequence length="109" mass="11920">MNFEILIPITLFASIAYAIKAVVDARVRRQLVQSNVSQELVRSIVEGDEARRRHASLRWGIVLVALGLGFAVIEGLDWTEVTPGGVAVLLVFTGLGNLGYYLLARRLGV</sequence>
<feature type="transmembrane region" description="Helical" evidence="1">
    <location>
        <begin position="85"/>
        <end position="103"/>
    </location>
</feature>
<protein>
    <recommendedName>
        <fullName evidence="2">DUF6249 domain-containing protein</fullName>
    </recommendedName>
</protein>
<keyword evidence="1" id="KW-1133">Transmembrane helix</keyword>
<organism evidence="3 4">
    <name type="scientific">Chiayiivirga flava</name>
    <dbReference type="NCBI Taxonomy" id="659595"/>
    <lineage>
        <taxon>Bacteria</taxon>
        <taxon>Pseudomonadati</taxon>
        <taxon>Pseudomonadota</taxon>
        <taxon>Gammaproteobacteria</taxon>
        <taxon>Lysobacterales</taxon>
        <taxon>Lysobacteraceae</taxon>
        <taxon>Chiayiivirga</taxon>
    </lineage>
</organism>
<comment type="caution">
    <text evidence="3">The sequence shown here is derived from an EMBL/GenBank/DDBJ whole genome shotgun (WGS) entry which is preliminary data.</text>
</comment>
<dbReference type="Proteomes" id="UP000521199">
    <property type="component" value="Unassembled WGS sequence"/>
</dbReference>
<feature type="domain" description="DUF6249" evidence="2">
    <location>
        <begin position="11"/>
        <end position="104"/>
    </location>
</feature>